<dbReference type="Gene3D" id="3.30.470.10">
    <property type="match status" value="1"/>
</dbReference>
<dbReference type="SUPFAM" id="SSF56752">
    <property type="entry name" value="D-aminoacid aminotransferase-like PLP-dependent enzymes"/>
    <property type="match status" value="1"/>
</dbReference>
<proteinExistence type="inferred from homology"/>
<dbReference type="InterPro" id="IPR043131">
    <property type="entry name" value="BCAT-like_N"/>
</dbReference>
<dbReference type="InterPro" id="IPR043132">
    <property type="entry name" value="BCAT-like_C"/>
</dbReference>
<protein>
    <submittedName>
        <fullName evidence="2">Aminodeoxychorismate lyase</fullName>
    </submittedName>
</protein>
<reference evidence="2 3" key="1">
    <citation type="submission" date="2020-03" db="EMBL/GenBank/DDBJ databases">
        <title>Metagenomic, metatranscriptomic, and metabolomic analyses revealed the key microbes and metabolic features during the fermentation of ganjang, Korean traditional soy sauce.</title>
        <authorList>
            <person name="Chun B.H."/>
            <person name="Jeon C.O."/>
        </authorList>
    </citation>
    <scope>NUCLEOTIDE SEQUENCE [LARGE SCALE GENOMIC DNA]</scope>
    <source>
        <strain evidence="2 3">KG14</strain>
    </source>
</reference>
<dbReference type="InterPro" id="IPR036038">
    <property type="entry name" value="Aminotransferase-like"/>
</dbReference>
<accession>A0A851HP35</accession>
<dbReference type="GO" id="GO:0005829">
    <property type="term" value="C:cytosol"/>
    <property type="evidence" value="ECO:0007669"/>
    <property type="project" value="TreeGrafter"/>
</dbReference>
<dbReference type="Gene3D" id="3.20.10.10">
    <property type="entry name" value="D-amino Acid Aminotransferase, subunit A, domain 2"/>
    <property type="match status" value="1"/>
</dbReference>
<keyword evidence="2" id="KW-0456">Lyase</keyword>
<gene>
    <name evidence="2" type="ORF">HLV39_08600</name>
</gene>
<dbReference type="Proteomes" id="UP000536442">
    <property type="component" value="Unassembled WGS sequence"/>
</dbReference>
<comment type="caution">
    <text evidence="2">The sequence shown here is derived from an EMBL/GenBank/DDBJ whole genome shotgun (WGS) entry which is preliminary data.</text>
</comment>
<evidence type="ECO:0000313" key="2">
    <source>
        <dbReference type="EMBL" id="NWN91549.1"/>
    </source>
</evidence>
<name>A0A851HP35_9GAMM</name>
<dbReference type="EMBL" id="JABEVQ010000004">
    <property type="protein sequence ID" value="NWN91549.1"/>
    <property type="molecule type" value="Genomic_DNA"/>
</dbReference>
<comment type="similarity">
    <text evidence="1">Belongs to the class-IV pyridoxal-phosphate-dependent aminotransferase family.</text>
</comment>
<dbReference type="Pfam" id="PF01063">
    <property type="entry name" value="Aminotran_4"/>
    <property type="match status" value="1"/>
</dbReference>
<dbReference type="PANTHER" id="PTHR42743">
    <property type="entry name" value="AMINO-ACID AMINOTRANSFERASE"/>
    <property type="match status" value="1"/>
</dbReference>
<sequence length="276" mass="29439">MFNLYWADERGLPAGDRGCAYGDGLFETIRMQGSRGVLMSRHLNRMAGDAGRLGIPMTVAELRKACSAAADHFAGRFSNAGGCGAWVLKLTLTRGEGGRGYRPGSGVRPNLLVAASSMPAVPPVKGVEADLSRVPLTVNPLFSGIKSLNRLEQVMAAREIEEGVFEAIMADADGNLVEGTRTNLLVKAPDGWATPPTKSLAVAGVLRQWLLERLRARGETVVERPLSVQDLTGPGCSGVYLMNSVLGIVSVRRLADQDLPVDDGLATIFNPLELLE</sequence>
<evidence type="ECO:0000313" key="3">
    <source>
        <dbReference type="Proteomes" id="UP000536442"/>
    </source>
</evidence>
<dbReference type="PANTHER" id="PTHR42743:SF2">
    <property type="entry name" value="AMINODEOXYCHORISMATE LYASE"/>
    <property type="match status" value="1"/>
</dbReference>
<organism evidence="2 3">
    <name type="scientific">Marinobacter adhaerens</name>
    <dbReference type="NCBI Taxonomy" id="1033846"/>
    <lineage>
        <taxon>Bacteria</taxon>
        <taxon>Pseudomonadati</taxon>
        <taxon>Pseudomonadota</taxon>
        <taxon>Gammaproteobacteria</taxon>
        <taxon>Pseudomonadales</taxon>
        <taxon>Marinobacteraceae</taxon>
        <taxon>Marinobacter</taxon>
    </lineage>
</organism>
<dbReference type="GO" id="GO:0008153">
    <property type="term" value="P:4-aminobenzoate biosynthetic process"/>
    <property type="evidence" value="ECO:0007669"/>
    <property type="project" value="TreeGrafter"/>
</dbReference>
<dbReference type="InterPro" id="IPR050571">
    <property type="entry name" value="Class-IV_PLP-Dep_Aminotrnsfr"/>
</dbReference>
<keyword evidence="3" id="KW-1185">Reference proteome</keyword>
<dbReference type="InterPro" id="IPR001544">
    <property type="entry name" value="Aminotrans_IV"/>
</dbReference>
<dbReference type="AlphaFoldDB" id="A0A851HP35"/>
<dbReference type="GO" id="GO:0008696">
    <property type="term" value="F:4-amino-4-deoxychorismate lyase activity"/>
    <property type="evidence" value="ECO:0007669"/>
    <property type="project" value="TreeGrafter"/>
</dbReference>
<evidence type="ECO:0000256" key="1">
    <source>
        <dbReference type="ARBA" id="ARBA00009320"/>
    </source>
</evidence>